<sequence length="87" mass="9994">MSAFKLQDSSYNHIIYNKISSVFKCFQEIGDCIANIFVNNECTETPVVNYFYLDPLWVSIIFNIGIVAVAIYLFIKYRALKKVVSTP</sequence>
<feature type="transmembrane region" description="Helical" evidence="1">
    <location>
        <begin position="56"/>
        <end position="75"/>
    </location>
</feature>
<keyword evidence="1" id="KW-1133">Transmembrane helix</keyword>
<name>X1DJ42_9ZZZZ</name>
<keyword evidence="1" id="KW-0812">Transmembrane</keyword>
<evidence type="ECO:0000313" key="2">
    <source>
        <dbReference type="EMBL" id="GAH05014.1"/>
    </source>
</evidence>
<proteinExistence type="predicted"/>
<dbReference type="AlphaFoldDB" id="X1DJ42"/>
<reference evidence="2" key="1">
    <citation type="journal article" date="2014" name="Front. Microbiol.">
        <title>High frequency of phylogenetically diverse reductive dehalogenase-homologous genes in deep subseafloor sedimentary metagenomes.</title>
        <authorList>
            <person name="Kawai M."/>
            <person name="Futagami T."/>
            <person name="Toyoda A."/>
            <person name="Takaki Y."/>
            <person name="Nishi S."/>
            <person name="Hori S."/>
            <person name="Arai W."/>
            <person name="Tsubouchi T."/>
            <person name="Morono Y."/>
            <person name="Uchiyama I."/>
            <person name="Ito T."/>
            <person name="Fujiyama A."/>
            <person name="Inagaki F."/>
            <person name="Takami H."/>
        </authorList>
    </citation>
    <scope>NUCLEOTIDE SEQUENCE</scope>
    <source>
        <strain evidence="2">Expedition CK06-06</strain>
    </source>
</reference>
<accession>X1DJ42</accession>
<dbReference type="EMBL" id="BART01020632">
    <property type="protein sequence ID" value="GAH05014.1"/>
    <property type="molecule type" value="Genomic_DNA"/>
</dbReference>
<organism evidence="2">
    <name type="scientific">marine sediment metagenome</name>
    <dbReference type="NCBI Taxonomy" id="412755"/>
    <lineage>
        <taxon>unclassified sequences</taxon>
        <taxon>metagenomes</taxon>
        <taxon>ecological metagenomes</taxon>
    </lineage>
</organism>
<gene>
    <name evidence="2" type="ORF">S01H4_38276</name>
</gene>
<keyword evidence="1" id="KW-0472">Membrane</keyword>
<protein>
    <submittedName>
        <fullName evidence="2">Uncharacterized protein</fullName>
    </submittedName>
</protein>
<evidence type="ECO:0000256" key="1">
    <source>
        <dbReference type="SAM" id="Phobius"/>
    </source>
</evidence>
<comment type="caution">
    <text evidence="2">The sequence shown here is derived from an EMBL/GenBank/DDBJ whole genome shotgun (WGS) entry which is preliminary data.</text>
</comment>